<evidence type="ECO:0000313" key="5">
    <source>
        <dbReference type="EMBL" id="PZF75824.1"/>
    </source>
</evidence>
<dbReference type="GO" id="GO:0036297">
    <property type="term" value="P:interstrand cross-link repair"/>
    <property type="evidence" value="ECO:0007669"/>
    <property type="project" value="TreeGrafter"/>
</dbReference>
<dbReference type="GO" id="GO:0043138">
    <property type="term" value="F:3'-5' DNA helicase activity"/>
    <property type="evidence" value="ECO:0007669"/>
    <property type="project" value="TreeGrafter"/>
</dbReference>
<dbReference type="PANTHER" id="PTHR47957:SF3">
    <property type="entry name" value="ATP-DEPENDENT HELICASE HRQ1"/>
    <property type="match status" value="1"/>
</dbReference>
<comment type="caution">
    <text evidence="5">The sequence shown here is derived from an EMBL/GenBank/DDBJ whole genome shotgun (WGS) entry which is preliminary data.</text>
</comment>
<proteinExistence type="predicted"/>
<organism evidence="5 6">
    <name type="scientific">Aestuariivirga litoralis</name>
    <dbReference type="NCBI Taxonomy" id="2650924"/>
    <lineage>
        <taxon>Bacteria</taxon>
        <taxon>Pseudomonadati</taxon>
        <taxon>Pseudomonadota</taxon>
        <taxon>Alphaproteobacteria</taxon>
        <taxon>Hyphomicrobiales</taxon>
        <taxon>Aestuariivirgaceae</taxon>
        <taxon>Aestuariivirga</taxon>
    </lineage>
</organism>
<keyword evidence="5" id="KW-0347">Helicase</keyword>
<feature type="domain" description="Helicase ATP-binding" evidence="3">
    <location>
        <begin position="85"/>
        <end position="290"/>
    </location>
</feature>
<dbReference type="Proteomes" id="UP000248795">
    <property type="component" value="Unassembled WGS sequence"/>
</dbReference>
<keyword evidence="6" id="KW-1185">Reference proteome</keyword>
<dbReference type="PROSITE" id="PS51194">
    <property type="entry name" value="HELICASE_CTER"/>
    <property type="match status" value="1"/>
</dbReference>
<dbReference type="SUPFAM" id="SSF52540">
    <property type="entry name" value="P-loop containing nucleoside triphosphate hydrolases"/>
    <property type="match status" value="2"/>
</dbReference>
<evidence type="ECO:0000256" key="2">
    <source>
        <dbReference type="ARBA" id="ARBA00022840"/>
    </source>
</evidence>
<dbReference type="InterPro" id="IPR014001">
    <property type="entry name" value="Helicase_ATP-bd"/>
</dbReference>
<dbReference type="RefSeq" id="WP_111199630.1">
    <property type="nucleotide sequence ID" value="NZ_QKVK01000008.1"/>
</dbReference>
<dbReference type="GO" id="GO:0003676">
    <property type="term" value="F:nucleic acid binding"/>
    <property type="evidence" value="ECO:0007669"/>
    <property type="project" value="InterPro"/>
</dbReference>
<dbReference type="InterPro" id="IPR001650">
    <property type="entry name" value="Helicase_C-like"/>
</dbReference>
<accession>A0A2W2B676</accession>
<dbReference type="EMBL" id="QKVK01000008">
    <property type="protein sequence ID" value="PZF75824.1"/>
    <property type="molecule type" value="Genomic_DNA"/>
</dbReference>
<dbReference type="PROSITE" id="PS51192">
    <property type="entry name" value="HELICASE_ATP_BIND_1"/>
    <property type="match status" value="1"/>
</dbReference>
<keyword evidence="2" id="KW-0067">ATP-binding</keyword>
<dbReference type="Gene3D" id="3.40.50.300">
    <property type="entry name" value="P-loop containing nucleotide triphosphate hydrolases"/>
    <property type="match status" value="2"/>
</dbReference>
<dbReference type="PANTHER" id="PTHR47957">
    <property type="entry name" value="ATP-DEPENDENT HELICASE HRQ1"/>
    <property type="match status" value="1"/>
</dbReference>
<dbReference type="SMART" id="SM00490">
    <property type="entry name" value="HELICc"/>
    <property type="match status" value="1"/>
</dbReference>
<dbReference type="SMART" id="SM00487">
    <property type="entry name" value="DEXDc"/>
    <property type="match status" value="1"/>
</dbReference>
<reference evidence="6" key="1">
    <citation type="submission" date="2018-06" db="EMBL/GenBank/DDBJ databases">
        <title>Aestuariibacter litoralis strain KCTC 52945T.</title>
        <authorList>
            <person name="Li X."/>
            <person name="Salam N."/>
            <person name="Li J.-L."/>
            <person name="Chen Y.-M."/>
            <person name="Yang Z.-W."/>
            <person name="Zhang L.-Y."/>
            <person name="Han M.-X."/>
            <person name="Xiao M."/>
            <person name="Li W.-J."/>
        </authorList>
    </citation>
    <scope>NUCLEOTIDE SEQUENCE [LARGE SCALE GENOMIC DNA]</scope>
    <source>
        <strain evidence="6">KCTC 52945</strain>
    </source>
</reference>
<dbReference type="Pfam" id="PF09369">
    <property type="entry name" value="MZB"/>
    <property type="match status" value="1"/>
</dbReference>
<dbReference type="InterPro" id="IPR011545">
    <property type="entry name" value="DEAD/DEAH_box_helicase_dom"/>
</dbReference>
<dbReference type="InterPro" id="IPR018973">
    <property type="entry name" value="MZB"/>
</dbReference>
<name>A0A2W2B676_9HYPH</name>
<evidence type="ECO:0000259" key="4">
    <source>
        <dbReference type="PROSITE" id="PS51194"/>
    </source>
</evidence>
<protein>
    <submittedName>
        <fullName evidence="5">DEAD/DEAH box helicase</fullName>
    </submittedName>
</protein>
<evidence type="ECO:0000256" key="1">
    <source>
        <dbReference type="ARBA" id="ARBA00022741"/>
    </source>
</evidence>
<keyword evidence="5" id="KW-0378">Hydrolase</keyword>
<dbReference type="GO" id="GO:0006289">
    <property type="term" value="P:nucleotide-excision repair"/>
    <property type="evidence" value="ECO:0007669"/>
    <property type="project" value="TreeGrafter"/>
</dbReference>
<sequence>MLPSLLARDIRTSLKQFLMAAYEPGDRFFQGLMTRFAEDETQWLKGPYVQVGLPFVPGKAGRTFFADFQTQHPAHDHQEKAWERLSSRHRALSTLIATGTGSGKTECFLYPVLDHAARARAGGEKGIKALIIYPMNALATDQARRIAELVDSIPAFKQLRVGLYVGGSVANPGEGMLMAPTHVITDRDTLRKNPPDILLTNYKMLDYLMLRPKDRQLWESNGPETLRYVVVDELHTFDGAQGTDLALLLRRLRARLKIPEDHLICAGTSATLGHGNDTTALRDYARQIFSTAFDTDSVIMENRRSVASFLDEATVEYMFLFQPALVPVLSPDAYASPEAAVQAWYPLFFNGEAAPADVKDRAWRRSLGERLKQHQLFVNLLKLLRSGVVPYSDLKQSFARSMPTATPQEVEKVLDALLVLVAWALRENNLPLVTLRMQLWVRELRRMVSKVVRNSAELRLVPERDLPADRGGVYLPLLQCNQCRTTGWLSRRPPAHPKLSSELDKIYEAWFRQDPEAVRIYALESETGDHADGIRKQLCTSCGTLQNGADICGGCGQRELLGVFLATGSRQIQRQGANITRHDDTCPSCGAHGALILLGARNATLGAQVIDASWASLFNDDKKLIAFSDSVQDAAHRAGFFGARTWQNNVRTAWVQSLDMMGASGKNWSKVLELAEAQFTSAGSVLCMPKETLVAEFLAPDMTWQRGWSELRTNEALPAGSRLPDKVKKRLLWQLFSDLTYQSQRGRSLERIGKAVLTVPWERVERVTANLLPVFGERLGIRELSGKQISQWLWGMLTHMRQRGGVMHPMLIEYAQDENHFKLISLGGRGEWMPRMAKGGPRPVFLSATNQGRFDKLRGTGAARSWYEKWGFACFESKVLLNNSLLADMYSIALKALQEDGVLELSGTNLGLSGEALVLRTDLAFVTTRGNTRRLAVPRNEAEPLLGMPSLEDLRSPYVETIPDAAGWWSDRFSRGDLKRVIAAEHTGLLPRPEREALEARFKAKKPQPWYENLLSATPTLEMGVDIGDLSSVLLCSVPPNQASFLQRIGRAGRRDGNAMTTTLADGNSPHDLYFFAETEEMIAGPVEALGVFLKAVEVLRRQLFAFCMDDWVAGLKNLAVLPDKTSPALDAVEQVKIDRFPYVFLDHVVTNQVRLFDGFVSLLGSDADKVVIDRLRDFIEGQGEDDGLKIRLMKTLQDLVRERKVWRERKEEVDRQRIKAEQGPQDQATQNTIAELISEKNKILELVKEINTRDLLNTLTDAGLIPNYAFPEAGIELKSVLWRRKGDDDTGPGKYVTLETLKYERPANSALSEFAPENRFYANQRKVEIDQINMSLTSTEEWRFCPACQHVQNLSISVDEYGTCPRCSDALWGNVSQKRTLLRFRQAIANSDDSQVRIDDAAEEREPAFYTRQLLANFEPSTVREAWQLPDGMPPFGFEFLARVTFRDINFGEISNPGDTFKVADREAPRPGFKLCRDCGKVQSSYHAEEQHSLDCPHRSRDNPDALIECLYLYREFTSEALRILVPFTKYGVDEKVIQSFMAAIQLGLKRCFGGKVDHLRMTLQDEPGQDNGPRRQFVLLYDSVPGGTGYLNELLAHEADALDRVFKESLAALDACSCNKDPEKDGCYRCLYQYRIGRSLDEVSRSIAQDVLRELTGALHAKVRVKTISQIYINPNFDSVLEARFIECLRKLSGIGKLPPITLLQDIVFGKSGFILQVGPNRYRVEPQRNLASSDGITVPSKPDFIIWPWSESSTRKPVAVFCDGWTYHKSTLQEDARKRSALLASSRYVVWSITHEDITTSIGGGFETDLPSTATTLNRHDSLKAATWFKPSEVYPLSQNAVAQLLHHLASPENDVVAEGSLRRNAASLVTRLLPTTPEDQEAAKAQMNAWKALIPEWLKHSGKHHTAFLSVAEAPVTVVGWWAHTLLSGPSAATPVPGFVILDESSGDGEQGLHLRWRQWLQACNIFQFLPGMLMATKRGLVEGDYGLFEGAAELASHQQSEMVPPGLWRDAVQSCAPFLKPALLKLEKHAVRPPEVGMELAGPDGTIVAECEAAWPEKKLVLLRSDQDDMAKIWSDEGWMVVQMQDENQTVDGTPIELALAKALGVSGAGQKDATC</sequence>
<feature type="domain" description="Helicase C-terminal" evidence="4">
    <location>
        <begin position="930"/>
        <end position="1098"/>
    </location>
</feature>
<evidence type="ECO:0000313" key="6">
    <source>
        <dbReference type="Proteomes" id="UP000248795"/>
    </source>
</evidence>
<dbReference type="Pfam" id="PF00271">
    <property type="entry name" value="Helicase_C"/>
    <property type="match status" value="1"/>
</dbReference>
<gene>
    <name evidence="5" type="ORF">DK847_16510</name>
</gene>
<dbReference type="Pfam" id="PF00270">
    <property type="entry name" value="DEAD"/>
    <property type="match status" value="1"/>
</dbReference>
<dbReference type="GO" id="GO:0005524">
    <property type="term" value="F:ATP binding"/>
    <property type="evidence" value="ECO:0007669"/>
    <property type="project" value="UniProtKB-KW"/>
</dbReference>
<evidence type="ECO:0000259" key="3">
    <source>
        <dbReference type="PROSITE" id="PS51192"/>
    </source>
</evidence>
<keyword evidence="1" id="KW-0547">Nucleotide-binding</keyword>
<dbReference type="InterPro" id="IPR027417">
    <property type="entry name" value="P-loop_NTPase"/>
</dbReference>